<gene>
    <name evidence="2" type="ORF">RB602_05560</name>
</gene>
<dbReference type="InterPro" id="IPR025246">
    <property type="entry name" value="IS30-like_HTH"/>
</dbReference>
<evidence type="ECO:0000313" key="3">
    <source>
        <dbReference type="Proteomes" id="UP001302429"/>
    </source>
</evidence>
<dbReference type="Proteomes" id="UP001302429">
    <property type="component" value="Chromosome"/>
</dbReference>
<dbReference type="EMBL" id="CP136594">
    <property type="protein sequence ID" value="WOE76179.1"/>
    <property type="molecule type" value="Genomic_DNA"/>
</dbReference>
<name>A0AA97F8A0_9SPHN</name>
<keyword evidence="3" id="KW-1185">Reference proteome</keyword>
<organism evidence="2 3">
    <name type="scientific">Alterisphingorhabdus coralli</name>
    <dbReference type="NCBI Taxonomy" id="3071408"/>
    <lineage>
        <taxon>Bacteria</taxon>
        <taxon>Pseudomonadati</taxon>
        <taxon>Pseudomonadota</taxon>
        <taxon>Alphaproteobacteria</taxon>
        <taxon>Sphingomonadales</taxon>
        <taxon>Sphingomonadaceae</taxon>
        <taxon>Alterisphingorhabdus (ex Yan et al. 2024)</taxon>
    </lineage>
</organism>
<reference evidence="2 3" key="1">
    <citation type="submission" date="2023-10" db="EMBL/GenBank/DDBJ databases">
        <title>Complete genome sequence of a Sphingomonadaceae bacterium.</title>
        <authorList>
            <person name="Yan C."/>
        </authorList>
    </citation>
    <scope>NUCLEOTIDE SEQUENCE [LARGE SCALE GENOMIC DNA]</scope>
    <source>
        <strain evidence="2 3">SCSIO 66989</strain>
    </source>
</reference>
<proteinExistence type="predicted"/>
<sequence>MIDHLHAGGRSIRQIAHEIGRSAATISRELRRNAKPTKSWSGGYDATRANSLRLNAGYGWAIDVSNWCASQTCKLASMITLRWDNHLNKSLADWRWNMVTRLSVMSQYIASSIIAAPRKNIGIVCCRAVNIAADAMPCRVARQPTSSGIAALSMTGLPVLLIDNRPGTGKQT</sequence>
<protein>
    <submittedName>
        <fullName evidence="2">Helix-turn-helix domain-containing protein</fullName>
    </submittedName>
</protein>
<accession>A0AA97F8A0</accession>
<dbReference type="AlphaFoldDB" id="A0AA97F8A0"/>
<dbReference type="Pfam" id="PF13936">
    <property type="entry name" value="HTH_38"/>
    <property type="match status" value="1"/>
</dbReference>
<evidence type="ECO:0000259" key="1">
    <source>
        <dbReference type="Pfam" id="PF13936"/>
    </source>
</evidence>
<feature type="domain" description="Transposase IS30-like HTH" evidence="1">
    <location>
        <begin position="2"/>
        <end position="33"/>
    </location>
</feature>
<evidence type="ECO:0000313" key="2">
    <source>
        <dbReference type="EMBL" id="WOE76179.1"/>
    </source>
</evidence>
<dbReference type="KEGG" id="acoa:RB602_05560"/>